<dbReference type="PANTHER" id="PTHR35910:SF1">
    <property type="entry name" value="2EXR DOMAIN-CONTAINING PROTEIN"/>
    <property type="match status" value="1"/>
</dbReference>
<dbReference type="PANTHER" id="PTHR35910">
    <property type="entry name" value="2EXR DOMAIN-CONTAINING PROTEIN"/>
    <property type="match status" value="1"/>
</dbReference>
<evidence type="ECO:0000313" key="3">
    <source>
        <dbReference type="Proteomes" id="UP000297814"/>
    </source>
</evidence>
<feature type="domain" description="2EXR" evidence="1">
    <location>
        <begin position="73"/>
        <end position="174"/>
    </location>
</feature>
<organism evidence="2 3">
    <name type="scientific">Botrytis hyacinthi</name>
    <dbReference type="NCBI Taxonomy" id="278943"/>
    <lineage>
        <taxon>Eukaryota</taxon>
        <taxon>Fungi</taxon>
        <taxon>Dikarya</taxon>
        <taxon>Ascomycota</taxon>
        <taxon>Pezizomycotina</taxon>
        <taxon>Leotiomycetes</taxon>
        <taxon>Helotiales</taxon>
        <taxon>Sclerotiniaceae</taxon>
        <taxon>Botrytis</taxon>
    </lineage>
</organism>
<accession>A0A4Z1GM65</accession>
<dbReference type="Pfam" id="PF20150">
    <property type="entry name" value="2EXR"/>
    <property type="match status" value="1"/>
</dbReference>
<proteinExistence type="predicted"/>
<sequence length="294" mass="34033">MPFTFSKIHLYAFESAKITAWVVGGIICGPPVASFYVGRCLSTIAHSGIKSRIREAKSRKMIKTSRPKNFRTFKMFKFLPKELQLAVWKYALYDFEPRTVKLKLYWWEYKVGRAEVREFLGSILTAQHEYKANIPALFHICHDSREIAQKKYKLSFGKLLQGRPVYFDIEQDTLWVVGGRDHCKAFPLRLLSMVGFRNLIITPSPRQLSIWATETSFEPMKQWLDELASGSIVDNIRIQIVLEPVDRIDNGAGNTKAELLCEAVRSLGIKNFLPYVEVVRREKLDFEGRFYDSH</sequence>
<evidence type="ECO:0000313" key="2">
    <source>
        <dbReference type="EMBL" id="TGO36409.1"/>
    </source>
</evidence>
<evidence type="ECO:0000259" key="1">
    <source>
        <dbReference type="Pfam" id="PF20150"/>
    </source>
</evidence>
<protein>
    <recommendedName>
        <fullName evidence="1">2EXR domain-containing protein</fullName>
    </recommendedName>
</protein>
<comment type="caution">
    <text evidence="2">The sequence shown here is derived from an EMBL/GenBank/DDBJ whole genome shotgun (WGS) entry which is preliminary data.</text>
</comment>
<gene>
    <name evidence="2" type="ORF">BHYA_0125g00040</name>
</gene>
<dbReference type="AlphaFoldDB" id="A0A4Z1GM65"/>
<dbReference type="InterPro" id="IPR045518">
    <property type="entry name" value="2EXR"/>
</dbReference>
<reference evidence="2 3" key="1">
    <citation type="submission" date="2017-12" db="EMBL/GenBank/DDBJ databases">
        <title>Comparative genomics of Botrytis spp.</title>
        <authorList>
            <person name="Valero-Jimenez C.A."/>
            <person name="Tapia P."/>
            <person name="Veloso J."/>
            <person name="Silva-Moreno E."/>
            <person name="Staats M."/>
            <person name="Valdes J.H."/>
            <person name="Van Kan J.A.L."/>
        </authorList>
    </citation>
    <scope>NUCLEOTIDE SEQUENCE [LARGE SCALE GENOMIC DNA]</scope>
    <source>
        <strain evidence="2 3">Bh0001</strain>
    </source>
</reference>
<dbReference type="Proteomes" id="UP000297814">
    <property type="component" value="Unassembled WGS sequence"/>
</dbReference>
<name>A0A4Z1GM65_9HELO</name>
<keyword evidence="3" id="KW-1185">Reference proteome</keyword>
<dbReference type="EMBL" id="PQXK01000125">
    <property type="protein sequence ID" value="TGO36409.1"/>
    <property type="molecule type" value="Genomic_DNA"/>
</dbReference>